<dbReference type="InterPro" id="IPR007274">
    <property type="entry name" value="Cop_transporter"/>
</dbReference>
<comment type="subcellular location">
    <subcellularLocation>
        <location evidence="4">Membrane</location>
        <topology evidence="4">Multi-pass membrane protein</topology>
    </subcellularLocation>
</comment>
<evidence type="ECO:0000256" key="2">
    <source>
        <dbReference type="ARBA" id="ARBA00022989"/>
    </source>
</evidence>
<name>A0AAQ3LY44_9PEZI</name>
<organism evidence="6 7">
    <name type="scientific">Acrodontium crateriforme</name>
    <dbReference type="NCBI Taxonomy" id="150365"/>
    <lineage>
        <taxon>Eukaryota</taxon>
        <taxon>Fungi</taxon>
        <taxon>Dikarya</taxon>
        <taxon>Ascomycota</taxon>
        <taxon>Pezizomycotina</taxon>
        <taxon>Dothideomycetes</taxon>
        <taxon>Dothideomycetidae</taxon>
        <taxon>Mycosphaerellales</taxon>
        <taxon>Teratosphaeriaceae</taxon>
        <taxon>Acrodontium</taxon>
    </lineage>
</organism>
<proteinExistence type="inferred from homology"/>
<dbReference type="PANTHER" id="PTHR12483">
    <property type="entry name" value="SOLUTE CARRIER FAMILY 31 COPPER TRANSPORTERS"/>
    <property type="match status" value="1"/>
</dbReference>
<dbReference type="GO" id="GO:0005375">
    <property type="term" value="F:copper ion transmembrane transporter activity"/>
    <property type="evidence" value="ECO:0007669"/>
    <property type="project" value="UniProtKB-UniRule"/>
</dbReference>
<keyword evidence="2 4" id="KW-1133">Transmembrane helix</keyword>
<keyword evidence="3 4" id="KW-0472">Membrane</keyword>
<keyword evidence="4" id="KW-0406">Ion transport</keyword>
<keyword evidence="4" id="KW-0187">Copper transport</keyword>
<evidence type="ECO:0000256" key="1">
    <source>
        <dbReference type="ARBA" id="ARBA00022692"/>
    </source>
</evidence>
<keyword evidence="7" id="KW-1185">Reference proteome</keyword>
<dbReference type="Proteomes" id="UP001303373">
    <property type="component" value="Chromosome 1"/>
</dbReference>
<keyword evidence="4" id="KW-0186">Copper</keyword>
<evidence type="ECO:0000313" key="7">
    <source>
        <dbReference type="Proteomes" id="UP001303373"/>
    </source>
</evidence>
<keyword evidence="1 4" id="KW-0812">Transmembrane</keyword>
<dbReference type="GO" id="GO:0005886">
    <property type="term" value="C:plasma membrane"/>
    <property type="evidence" value="ECO:0007669"/>
    <property type="project" value="TreeGrafter"/>
</dbReference>
<evidence type="ECO:0000256" key="3">
    <source>
        <dbReference type="ARBA" id="ARBA00023136"/>
    </source>
</evidence>
<gene>
    <name evidence="6" type="ORF">R9X50_00057800</name>
</gene>
<reference evidence="6 7" key="1">
    <citation type="submission" date="2023-11" db="EMBL/GenBank/DDBJ databases">
        <title>An acidophilic fungus is an integral part of prey digestion in a carnivorous sundew plant.</title>
        <authorList>
            <person name="Tsai I.J."/>
        </authorList>
    </citation>
    <scope>NUCLEOTIDE SEQUENCE [LARGE SCALE GENOMIC DNA]</scope>
    <source>
        <strain evidence="6">169a</strain>
    </source>
</reference>
<protein>
    <recommendedName>
        <fullName evidence="4">Copper transport protein</fullName>
    </recommendedName>
</protein>
<dbReference type="PANTHER" id="PTHR12483:SF120">
    <property type="entry name" value="HIGH-AFFINITY COPPER TRANSPORTER CTRA2"/>
    <property type="match status" value="1"/>
</dbReference>
<evidence type="ECO:0000256" key="4">
    <source>
        <dbReference type="RuleBase" id="RU367022"/>
    </source>
</evidence>
<evidence type="ECO:0000313" key="6">
    <source>
        <dbReference type="EMBL" id="WPG97797.1"/>
    </source>
</evidence>
<dbReference type="AlphaFoldDB" id="A0AAQ3LY44"/>
<feature type="region of interest" description="Disordered" evidence="5">
    <location>
        <begin position="1"/>
        <end position="24"/>
    </location>
</feature>
<evidence type="ECO:0000256" key="5">
    <source>
        <dbReference type="SAM" id="MobiDB-lite"/>
    </source>
</evidence>
<sequence length="196" mass="21327">MTDMNMSGMSSGGSSSSDTSSGMSMVFTNGQNMPLFSSGWVPKSTAGYAATCIFLVALAIISRSLHAYRHVQELKWHDKAVSRRYVQVAGETEADREQQTIGLGGEKSEEATLTAKGLDERVKVVRMPRHKVETPPWRFSTDLPRACIFVVQAGVGYLLMLSVMTLNVGYFLSVLAGLFVGELAVGRYSSIDDGHH</sequence>
<accession>A0AAQ3LY44</accession>
<feature type="transmembrane region" description="Helical" evidence="4">
    <location>
        <begin position="46"/>
        <end position="65"/>
    </location>
</feature>
<comment type="similarity">
    <text evidence="4">Belongs to the copper transporter (Ctr) (TC 1.A.56) family. SLC31A subfamily.</text>
</comment>
<dbReference type="EMBL" id="CP138580">
    <property type="protein sequence ID" value="WPG97797.1"/>
    <property type="molecule type" value="Genomic_DNA"/>
</dbReference>
<dbReference type="Pfam" id="PF04145">
    <property type="entry name" value="Ctr"/>
    <property type="match status" value="1"/>
</dbReference>
<keyword evidence="4" id="KW-0813">Transport</keyword>